<protein>
    <recommendedName>
        <fullName evidence="2">C2H2-type domain-containing protein</fullName>
    </recommendedName>
</protein>
<feature type="region of interest" description="Disordered" evidence="1">
    <location>
        <begin position="686"/>
        <end position="728"/>
    </location>
</feature>
<feature type="compositionally biased region" description="Pro residues" evidence="1">
    <location>
        <begin position="127"/>
        <end position="136"/>
    </location>
</feature>
<keyword evidence="4" id="KW-1185">Reference proteome</keyword>
<dbReference type="RefSeq" id="XP_016265992.1">
    <property type="nucleotide sequence ID" value="XM_016404987.1"/>
</dbReference>
<organism evidence="3 4">
    <name type="scientific">Exophiala oligosperma</name>
    <dbReference type="NCBI Taxonomy" id="215243"/>
    <lineage>
        <taxon>Eukaryota</taxon>
        <taxon>Fungi</taxon>
        <taxon>Dikarya</taxon>
        <taxon>Ascomycota</taxon>
        <taxon>Pezizomycotina</taxon>
        <taxon>Eurotiomycetes</taxon>
        <taxon>Chaetothyriomycetidae</taxon>
        <taxon>Chaetothyriales</taxon>
        <taxon>Herpotrichiellaceae</taxon>
        <taxon>Exophiala</taxon>
    </lineage>
</organism>
<dbReference type="STRING" id="215243.A0A0D2B0X1"/>
<feature type="region of interest" description="Disordered" evidence="1">
    <location>
        <begin position="421"/>
        <end position="455"/>
    </location>
</feature>
<dbReference type="OrthoDB" id="4509841at2759"/>
<proteinExistence type="predicted"/>
<dbReference type="EMBL" id="KN847334">
    <property type="protein sequence ID" value="KIW45776.1"/>
    <property type="molecule type" value="Genomic_DNA"/>
</dbReference>
<feature type="domain" description="C2H2-type" evidence="2">
    <location>
        <begin position="653"/>
        <end position="675"/>
    </location>
</feature>
<feature type="compositionally biased region" description="Polar residues" evidence="1">
    <location>
        <begin position="712"/>
        <end position="721"/>
    </location>
</feature>
<evidence type="ECO:0000259" key="2">
    <source>
        <dbReference type="PROSITE" id="PS00028"/>
    </source>
</evidence>
<feature type="region of interest" description="Disordered" evidence="1">
    <location>
        <begin position="491"/>
        <end position="510"/>
    </location>
</feature>
<dbReference type="VEuPathDB" id="FungiDB:PV06_04132"/>
<reference evidence="3 4" key="1">
    <citation type="submission" date="2015-01" db="EMBL/GenBank/DDBJ databases">
        <title>The Genome Sequence of Exophiala oligosperma CBS72588.</title>
        <authorList>
            <consortium name="The Broad Institute Genomics Platform"/>
            <person name="Cuomo C."/>
            <person name="de Hoog S."/>
            <person name="Gorbushina A."/>
            <person name="Stielow B."/>
            <person name="Teixiera M."/>
            <person name="Abouelleil A."/>
            <person name="Chapman S.B."/>
            <person name="Priest M."/>
            <person name="Young S.K."/>
            <person name="Wortman J."/>
            <person name="Nusbaum C."/>
            <person name="Birren B."/>
        </authorList>
    </citation>
    <scope>NUCLEOTIDE SEQUENCE [LARGE SCALE GENOMIC DNA]</scope>
    <source>
        <strain evidence="3 4">CBS 72588</strain>
    </source>
</reference>
<accession>A0A0D2B0X1</accession>
<evidence type="ECO:0000313" key="3">
    <source>
        <dbReference type="EMBL" id="KIW45776.1"/>
    </source>
</evidence>
<feature type="compositionally biased region" description="Polar residues" evidence="1">
    <location>
        <begin position="491"/>
        <end position="503"/>
    </location>
</feature>
<sequence length="728" mass="81026">MAPRWPQVNNGPEHINEHATYLREACNQLQAADRGRTNQIPWPVVHAYVESTLALIGKVLQQPSVGEVLHQIRDAAKDIQTIQRDVTAVKSSIGLGTTSLNSANFSGVKVARTTWAQVAAQAKSSTLPPPPVPVQPGSPTTKNSTTVTAYRDRLVTVKLKDHGMVQRYRSHPVAWTKQQVQNSIRDNNGTRSIKLVAAHQLKSGDLQIFTSTSAEVQQLKQNTGWLKGLGDHAEIVVPTYGVIVHGISTSSINIKDQKTTIQHMLADNYTVIPNAKISYVGWLTREGPLKRASSIAVEFTTPEMANAVIYAGMVWEGQIHQCQLYDRTCRVKQCFRCNHYDHIGAQCNAFQTCGYCAELHEAKHCPQKRVEGFTPRCTVCKGAHTAWSNACPARKKELERVEPAKQNRSIYWDVPARNFETRPRMNNARHSTTAQETDSSRDSSPNQTTATQTTTQVLEQTIRAAVMEADREPPSPSGPRTNHLIETTQEALQTSTEETTTQAPPEHEEREILAPSAQEDWATPATQQDGTPQASASVIDPRLGAPKESIPHGQVPEDNQAQQSVYPLDGIEGNLTMPETDTWWDEIFDDEENTWMPDTVQDESSPATSVANEPHSTTGKIFKGCKCPEHQRIYDDWPTHDAELTIAKCMTICVYCGMDCHRPPSLRMHLKRDKHARNNISVVRETMGKGSSTTPSWTFKPRKENTHHGRSTRSQTTTNSADARIQLW</sequence>
<dbReference type="HOGENOM" id="CLU_025453_0_0_1"/>
<feature type="compositionally biased region" description="Polar residues" evidence="1">
    <location>
        <begin position="428"/>
        <end position="446"/>
    </location>
</feature>
<dbReference type="InterPro" id="IPR013087">
    <property type="entry name" value="Znf_C2H2_type"/>
</dbReference>
<dbReference type="Proteomes" id="UP000053342">
    <property type="component" value="Unassembled WGS sequence"/>
</dbReference>
<evidence type="ECO:0000313" key="4">
    <source>
        <dbReference type="Proteomes" id="UP000053342"/>
    </source>
</evidence>
<feature type="region of interest" description="Disordered" evidence="1">
    <location>
        <begin position="122"/>
        <end position="144"/>
    </location>
</feature>
<dbReference type="AlphaFoldDB" id="A0A0D2B0X1"/>
<evidence type="ECO:0000256" key="1">
    <source>
        <dbReference type="SAM" id="MobiDB-lite"/>
    </source>
</evidence>
<name>A0A0D2B0X1_9EURO</name>
<gene>
    <name evidence="3" type="ORF">PV06_04132</name>
</gene>
<dbReference type="GeneID" id="27356206"/>
<dbReference type="PROSITE" id="PS00028">
    <property type="entry name" value="ZINC_FINGER_C2H2_1"/>
    <property type="match status" value="1"/>
</dbReference>